<organism evidence="6 7">
    <name type="scientific">Aspergillus saccharolyticus JOP 1030-1</name>
    <dbReference type="NCBI Taxonomy" id="1450539"/>
    <lineage>
        <taxon>Eukaryota</taxon>
        <taxon>Fungi</taxon>
        <taxon>Dikarya</taxon>
        <taxon>Ascomycota</taxon>
        <taxon>Pezizomycotina</taxon>
        <taxon>Eurotiomycetes</taxon>
        <taxon>Eurotiomycetidae</taxon>
        <taxon>Eurotiales</taxon>
        <taxon>Aspergillaceae</taxon>
        <taxon>Aspergillus</taxon>
        <taxon>Aspergillus subgen. Circumdati</taxon>
    </lineage>
</organism>
<dbReference type="GeneID" id="37076259"/>
<keyword evidence="2 5" id="KW-1133">Transmembrane helix</keyword>
<dbReference type="Pfam" id="PF08690">
    <property type="entry name" value="GET2"/>
    <property type="match status" value="1"/>
</dbReference>
<keyword evidence="7" id="KW-1185">Reference proteome</keyword>
<feature type="compositionally biased region" description="Basic and acidic residues" evidence="4">
    <location>
        <begin position="19"/>
        <end position="35"/>
    </location>
</feature>
<dbReference type="RefSeq" id="XP_025431259.1">
    <property type="nucleotide sequence ID" value="XM_025575031.1"/>
</dbReference>
<evidence type="ECO:0008006" key="8">
    <source>
        <dbReference type="Google" id="ProtNLM"/>
    </source>
</evidence>
<name>A0A318ZF21_9EURO</name>
<feature type="region of interest" description="Disordered" evidence="4">
    <location>
        <begin position="119"/>
        <end position="145"/>
    </location>
</feature>
<dbReference type="PANTHER" id="PTHR28263">
    <property type="entry name" value="GOLGI TO ER TRAFFIC PROTEIN 2"/>
    <property type="match status" value="1"/>
</dbReference>
<gene>
    <name evidence="6" type="ORF">BP01DRAFT_356757</name>
</gene>
<dbReference type="GO" id="GO:0006890">
    <property type="term" value="P:retrograde vesicle-mediated transport, Golgi to endoplasmic reticulum"/>
    <property type="evidence" value="ECO:0007669"/>
    <property type="project" value="TreeGrafter"/>
</dbReference>
<dbReference type="PANTHER" id="PTHR28263:SF1">
    <property type="entry name" value="GOLGI TO ER TRAFFIC PROTEIN 2"/>
    <property type="match status" value="1"/>
</dbReference>
<evidence type="ECO:0000256" key="4">
    <source>
        <dbReference type="SAM" id="MobiDB-lite"/>
    </source>
</evidence>
<feature type="region of interest" description="Disordered" evidence="4">
    <location>
        <begin position="1"/>
        <end position="106"/>
    </location>
</feature>
<keyword evidence="3 5" id="KW-0472">Membrane</keyword>
<evidence type="ECO:0000313" key="7">
    <source>
        <dbReference type="Proteomes" id="UP000248349"/>
    </source>
</evidence>
<keyword evidence="1 5" id="KW-0812">Transmembrane</keyword>
<dbReference type="InterPro" id="IPR028143">
    <property type="entry name" value="Get2/sif1"/>
</dbReference>
<feature type="transmembrane region" description="Helical" evidence="5">
    <location>
        <begin position="230"/>
        <end position="255"/>
    </location>
</feature>
<evidence type="ECO:0000256" key="5">
    <source>
        <dbReference type="SAM" id="Phobius"/>
    </source>
</evidence>
<protein>
    <recommendedName>
        <fullName evidence="8">GET complex, subunit GET2</fullName>
    </recommendedName>
</protein>
<dbReference type="Proteomes" id="UP000248349">
    <property type="component" value="Unassembled WGS sequence"/>
</dbReference>
<dbReference type="OrthoDB" id="5393181at2759"/>
<feature type="compositionally biased region" description="Pro residues" evidence="4">
    <location>
        <begin position="68"/>
        <end position="81"/>
    </location>
</feature>
<dbReference type="EMBL" id="KZ821232">
    <property type="protein sequence ID" value="PYH45277.1"/>
    <property type="molecule type" value="Genomic_DNA"/>
</dbReference>
<evidence type="ECO:0000313" key="6">
    <source>
        <dbReference type="EMBL" id="PYH45277.1"/>
    </source>
</evidence>
<dbReference type="STRING" id="1450539.A0A318ZF21"/>
<evidence type="ECO:0000256" key="2">
    <source>
        <dbReference type="ARBA" id="ARBA00022989"/>
    </source>
</evidence>
<proteinExistence type="predicted"/>
<evidence type="ECO:0000256" key="1">
    <source>
        <dbReference type="ARBA" id="ARBA00022692"/>
    </source>
</evidence>
<sequence>MSSPAEESPAQRAARLRRERREAKIKEGGAARLEKITSLSGRAPASLREDTSPSPSPQPEFQSQHAAPPAPPFPTTAPTPAQPQTHPGTIPDQAHAEQPDLDPETRQAQQELFRALLRQPAPSPGPQQPQGPGGGAAPNPAADLLGLDAQDPTLKLLNSLMASSAGGGSGSGNPLENINLADFGLGGDGKESATDLLTNFGVPPFLAGLIGDAMRPKTEAEKREIAVWKVVHMVFAVLAGIYLLFVLGSAVGVYGRAPPAPATAQDPFTVFMTGEVVLSGARALLRSRDKGFGLGMAVQLVRDVIRDGSLVVFLFGMASWWLGERLV</sequence>
<dbReference type="AlphaFoldDB" id="A0A318ZF21"/>
<evidence type="ECO:0000256" key="3">
    <source>
        <dbReference type="ARBA" id="ARBA00023136"/>
    </source>
</evidence>
<accession>A0A318ZF21</accession>
<reference evidence="6 7" key="1">
    <citation type="submission" date="2016-12" db="EMBL/GenBank/DDBJ databases">
        <title>The genomes of Aspergillus section Nigri reveals drivers in fungal speciation.</title>
        <authorList>
            <consortium name="DOE Joint Genome Institute"/>
            <person name="Vesth T.C."/>
            <person name="Nybo J."/>
            <person name="Theobald S."/>
            <person name="Brandl J."/>
            <person name="Frisvad J.C."/>
            <person name="Nielsen K.F."/>
            <person name="Lyhne E.K."/>
            <person name="Kogle M.E."/>
            <person name="Kuo A."/>
            <person name="Riley R."/>
            <person name="Clum A."/>
            <person name="Nolan M."/>
            <person name="Lipzen A."/>
            <person name="Salamov A."/>
            <person name="Henrissat B."/>
            <person name="Wiebenga A."/>
            <person name="De Vries R.P."/>
            <person name="Grigoriev I.V."/>
            <person name="Mortensen U.H."/>
            <person name="Andersen M.R."/>
            <person name="Baker S.E."/>
        </authorList>
    </citation>
    <scope>NUCLEOTIDE SEQUENCE [LARGE SCALE GENOMIC DNA]</scope>
    <source>
        <strain evidence="6 7">JOP 1030-1</strain>
    </source>
</reference>